<dbReference type="EMBL" id="UINC01171094">
    <property type="protein sequence ID" value="SVD75469.1"/>
    <property type="molecule type" value="Genomic_DNA"/>
</dbReference>
<feature type="non-terminal residue" evidence="1">
    <location>
        <position position="127"/>
    </location>
</feature>
<proteinExistence type="predicted"/>
<reference evidence="1" key="1">
    <citation type="submission" date="2018-05" db="EMBL/GenBank/DDBJ databases">
        <authorList>
            <person name="Lanie J.A."/>
            <person name="Ng W.-L."/>
            <person name="Kazmierczak K.M."/>
            <person name="Andrzejewski T.M."/>
            <person name="Davidsen T.M."/>
            <person name="Wayne K.J."/>
            <person name="Tettelin H."/>
            <person name="Glass J.I."/>
            <person name="Rusch D."/>
            <person name="Podicherti R."/>
            <person name="Tsui H.-C.T."/>
            <person name="Winkler M.E."/>
        </authorList>
    </citation>
    <scope>NUCLEOTIDE SEQUENCE</scope>
</reference>
<accession>A0A382XXD9</accession>
<protein>
    <submittedName>
        <fullName evidence="1">Uncharacterized protein</fullName>
    </submittedName>
</protein>
<evidence type="ECO:0000313" key="1">
    <source>
        <dbReference type="EMBL" id="SVD75469.1"/>
    </source>
</evidence>
<sequence>MKRIIIILLFIASPLQAEKIEQLSWYNLQELLEDDKLTYKIIKSCVSLNSAVTELLKEEDPDLANEFFKSANYLYPFGILVLKKIKNINNKKAEKEFLSSVDNLTNDYMNFMIQNGVINQSFIKGTF</sequence>
<gene>
    <name evidence="1" type="ORF">METZ01_LOCUS428323</name>
</gene>
<dbReference type="AlphaFoldDB" id="A0A382XXD9"/>
<organism evidence="1">
    <name type="scientific">marine metagenome</name>
    <dbReference type="NCBI Taxonomy" id="408172"/>
    <lineage>
        <taxon>unclassified sequences</taxon>
        <taxon>metagenomes</taxon>
        <taxon>ecological metagenomes</taxon>
    </lineage>
</organism>
<name>A0A382XXD9_9ZZZZ</name>